<evidence type="ECO:0000256" key="1">
    <source>
        <dbReference type="SAM" id="SignalP"/>
    </source>
</evidence>
<evidence type="ECO:0000313" key="3">
    <source>
        <dbReference type="Proteomes" id="UP000008783"/>
    </source>
</evidence>
<feature type="chain" id="PRO_5003173578" evidence="1">
    <location>
        <begin position="23"/>
        <end position="224"/>
    </location>
</feature>
<dbReference type="InParanoid" id="E3KH11"/>
<dbReference type="GeneID" id="10532270"/>
<dbReference type="VEuPathDB" id="FungiDB:PGTG_09299"/>
<accession>E3KH11</accession>
<reference key="1">
    <citation type="submission" date="2007-01" db="EMBL/GenBank/DDBJ databases">
        <title>The Genome Sequence of Puccinia graminis f. sp. tritici Strain CRL 75-36-700-3.</title>
        <authorList>
            <consortium name="The Broad Institute Genome Sequencing Platform"/>
            <person name="Birren B."/>
            <person name="Lander E."/>
            <person name="Galagan J."/>
            <person name="Nusbaum C."/>
            <person name="Devon K."/>
            <person name="Cuomo C."/>
            <person name="Jaffe D."/>
            <person name="Butler J."/>
            <person name="Alvarez P."/>
            <person name="Gnerre S."/>
            <person name="Grabherr M."/>
            <person name="Mauceli E."/>
            <person name="Brockman W."/>
            <person name="Young S."/>
            <person name="LaButti K."/>
            <person name="Sykes S."/>
            <person name="DeCaprio D."/>
            <person name="Crawford M."/>
            <person name="Koehrsen M."/>
            <person name="Engels R."/>
            <person name="Montgomery P."/>
            <person name="Pearson M."/>
            <person name="Howarth C."/>
            <person name="Larson L."/>
            <person name="White J."/>
            <person name="Zeng Q."/>
            <person name="Kodira C."/>
            <person name="Yandava C."/>
            <person name="Alvarado L."/>
            <person name="O'Leary S."/>
            <person name="Szabo L."/>
            <person name="Dean R."/>
            <person name="Schein J."/>
        </authorList>
    </citation>
    <scope>NUCLEOTIDE SEQUENCE</scope>
    <source>
        <strain>CRL 75-36-700-3</strain>
    </source>
</reference>
<name>E3KH11_PUCGT</name>
<dbReference type="EMBL" id="DS178287">
    <property type="protein sequence ID" value="EFP83586.2"/>
    <property type="molecule type" value="Genomic_DNA"/>
</dbReference>
<gene>
    <name evidence="2" type="ORF">PGTG_09299</name>
</gene>
<dbReference type="AlphaFoldDB" id="E3KH11"/>
<organism evidence="2 3">
    <name type="scientific">Puccinia graminis f. sp. tritici (strain CRL 75-36-700-3 / race SCCL)</name>
    <name type="common">Black stem rust fungus</name>
    <dbReference type="NCBI Taxonomy" id="418459"/>
    <lineage>
        <taxon>Eukaryota</taxon>
        <taxon>Fungi</taxon>
        <taxon>Dikarya</taxon>
        <taxon>Basidiomycota</taxon>
        <taxon>Pucciniomycotina</taxon>
        <taxon>Pucciniomycetes</taxon>
        <taxon>Pucciniales</taxon>
        <taxon>Pucciniaceae</taxon>
        <taxon>Puccinia</taxon>
    </lineage>
</organism>
<reference evidence="3" key="2">
    <citation type="journal article" date="2011" name="Proc. Natl. Acad. Sci. U.S.A.">
        <title>Obligate biotrophy features unraveled by the genomic analysis of rust fungi.</title>
        <authorList>
            <person name="Duplessis S."/>
            <person name="Cuomo C.A."/>
            <person name="Lin Y.-C."/>
            <person name="Aerts A."/>
            <person name="Tisserant E."/>
            <person name="Veneault-Fourrey C."/>
            <person name="Joly D.L."/>
            <person name="Hacquard S."/>
            <person name="Amselem J."/>
            <person name="Cantarel B.L."/>
            <person name="Chiu R."/>
            <person name="Coutinho P.M."/>
            <person name="Feau N."/>
            <person name="Field M."/>
            <person name="Frey P."/>
            <person name="Gelhaye E."/>
            <person name="Goldberg J."/>
            <person name="Grabherr M.G."/>
            <person name="Kodira C.D."/>
            <person name="Kohler A."/>
            <person name="Kuees U."/>
            <person name="Lindquist E.A."/>
            <person name="Lucas S.M."/>
            <person name="Mago R."/>
            <person name="Mauceli E."/>
            <person name="Morin E."/>
            <person name="Murat C."/>
            <person name="Pangilinan J.L."/>
            <person name="Park R."/>
            <person name="Pearson M."/>
            <person name="Quesneville H."/>
            <person name="Rouhier N."/>
            <person name="Sakthikumar S."/>
            <person name="Salamov A.A."/>
            <person name="Schmutz J."/>
            <person name="Selles B."/>
            <person name="Shapiro H."/>
            <person name="Tanguay P."/>
            <person name="Tuskan G.A."/>
            <person name="Henrissat B."/>
            <person name="Van de Peer Y."/>
            <person name="Rouze P."/>
            <person name="Ellis J.G."/>
            <person name="Dodds P.N."/>
            <person name="Schein J.E."/>
            <person name="Zhong S."/>
            <person name="Hamelin R.C."/>
            <person name="Grigoriev I.V."/>
            <person name="Szabo L.J."/>
            <person name="Martin F."/>
        </authorList>
    </citation>
    <scope>NUCLEOTIDE SEQUENCE [LARGE SCALE GENOMIC DNA]</scope>
    <source>
        <strain evidence="3">CRL 75-36-700-3 / race SCCL</strain>
    </source>
</reference>
<protein>
    <submittedName>
        <fullName evidence="2">Uncharacterized protein</fullName>
    </submittedName>
</protein>
<dbReference type="KEGG" id="pgr:PGTG_09299"/>
<keyword evidence="1" id="KW-0732">Signal</keyword>
<dbReference type="Proteomes" id="UP000008783">
    <property type="component" value="Unassembled WGS sequence"/>
</dbReference>
<feature type="signal peptide" evidence="1">
    <location>
        <begin position="1"/>
        <end position="22"/>
    </location>
</feature>
<evidence type="ECO:0000313" key="2">
    <source>
        <dbReference type="EMBL" id="EFP83586.2"/>
    </source>
</evidence>
<sequence length="224" mass="25047">MLSIKLLSLLITIALQGQAVRGESRPAICTDKDYAQSVCALLTYTTGAIERSPDVPKTLAKILRPSNRWDRKRTERMVLPSQRRNQPRWLTLPPFSGRFGPSDLWSDGPRTAVETKASFVRCCPPDASSSIERTVDQTGPSVYRRGSLDVFVMRPPDDSRDLMGDRTLGHCIENARVPSTILRHAQERRRLRNGSKPHVNGKVQVLPMKTSQSPMANSVVELND</sequence>
<keyword evidence="3" id="KW-1185">Reference proteome</keyword>
<dbReference type="RefSeq" id="XP_003328005.2">
    <property type="nucleotide sequence ID" value="XM_003327957.2"/>
</dbReference>
<dbReference type="OrthoDB" id="10522601at2759"/>
<proteinExistence type="predicted"/>
<dbReference type="HOGENOM" id="CLU_1235556_0_0_1"/>